<dbReference type="InterPro" id="IPR047153">
    <property type="entry name" value="TRIM45/56/19-like"/>
</dbReference>
<organism evidence="3 4">
    <name type="scientific">Mytilus coruscus</name>
    <name type="common">Sea mussel</name>
    <dbReference type="NCBI Taxonomy" id="42192"/>
    <lineage>
        <taxon>Eukaryota</taxon>
        <taxon>Metazoa</taxon>
        <taxon>Spiralia</taxon>
        <taxon>Lophotrochozoa</taxon>
        <taxon>Mollusca</taxon>
        <taxon>Bivalvia</taxon>
        <taxon>Autobranchia</taxon>
        <taxon>Pteriomorphia</taxon>
        <taxon>Mytilida</taxon>
        <taxon>Mytiloidea</taxon>
        <taxon>Mytilidae</taxon>
        <taxon>Mytilinae</taxon>
        <taxon>Mytilus</taxon>
    </lineage>
</organism>
<keyword evidence="4" id="KW-1185">Reference proteome</keyword>
<dbReference type="SUPFAM" id="SSF101898">
    <property type="entry name" value="NHL repeat"/>
    <property type="match status" value="1"/>
</dbReference>
<dbReference type="EMBL" id="CACVKT020005265">
    <property type="protein sequence ID" value="CAC5394199.1"/>
    <property type="molecule type" value="Genomic_DNA"/>
</dbReference>
<dbReference type="InterPro" id="IPR001258">
    <property type="entry name" value="NHL_repeat"/>
</dbReference>
<sequence>MASSIPIPCGPCHKGEVNNKADIWCYKCYEGLCATCLSHHKRSKGTHTHKTIDIKNYNPSIQAIKTECDKHHQQLNLYCPSHLMLCCDKCVFTSHLKCTGIKSLTSVVEKTKIEKSTKSVETDISSILYFFDKLVNNKSKNIKTGERLCIDIKKSVLEIRKEINKHLDHLEKKLCQETDTIWNQEKSKATDLIYEIKGKSENLKEMKKKLHAITEHNSSKLQSFLGVHQIEQQVHQFQMYVDNLENDERTKEFDIRMKQNDEIETILSKLESIKSLGEIMVVKTDIDFNKETPVKKEAQEESREQSNMNKMTMNIETKLKTNIGDWISGIICLMDGRVIVVKGGGKVFLLSADGKQEKLLPIPEGAQSVTQINQNTIAISSPFDKTIKIFNMEKDTVTKVIKLDKVCHGLSFFNNTLAVGLMGHGDGEIHIIDLDGNILRSMQVQSESDFFNVVYHNDRIIYSDSRGKAVTCIDVSGKQIWQNKQDLSRPEGLCTDAYGNIIVADVESDRIIVISKDGQNSKILIREEDGLKTPTCIYLKHNDSTGLICDYTGTYLAKIKLSYG</sequence>
<proteinExistence type="predicted"/>
<dbReference type="PANTHER" id="PTHR25462:SF296">
    <property type="entry name" value="MEIOTIC P26, ISOFORM F"/>
    <property type="match status" value="1"/>
</dbReference>
<keyword evidence="1" id="KW-0677">Repeat</keyword>
<feature type="repeat" description="NHL" evidence="2">
    <location>
        <begin position="482"/>
        <end position="517"/>
    </location>
</feature>
<reference evidence="3 4" key="1">
    <citation type="submission" date="2020-06" db="EMBL/GenBank/DDBJ databases">
        <authorList>
            <person name="Li R."/>
            <person name="Bekaert M."/>
        </authorList>
    </citation>
    <scope>NUCLEOTIDE SEQUENCE [LARGE SCALE GENOMIC DNA]</scope>
    <source>
        <strain evidence="4">wild</strain>
    </source>
</reference>
<dbReference type="InterPro" id="IPR011042">
    <property type="entry name" value="6-blade_b-propeller_TolB-like"/>
</dbReference>
<dbReference type="PROSITE" id="PS51125">
    <property type="entry name" value="NHL"/>
    <property type="match status" value="1"/>
</dbReference>
<dbReference type="Proteomes" id="UP000507470">
    <property type="component" value="Unassembled WGS sequence"/>
</dbReference>
<dbReference type="Gene3D" id="2.120.10.30">
    <property type="entry name" value="TolB, C-terminal domain"/>
    <property type="match status" value="1"/>
</dbReference>
<evidence type="ECO:0000313" key="4">
    <source>
        <dbReference type="Proteomes" id="UP000507470"/>
    </source>
</evidence>
<accession>A0A6J8CG07</accession>
<evidence type="ECO:0000256" key="1">
    <source>
        <dbReference type="ARBA" id="ARBA00022737"/>
    </source>
</evidence>
<name>A0A6J8CG07_MYTCO</name>
<gene>
    <name evidence="3" type="ORF">MCOR_28970</name>
</gene>
<protein>
    <submittedName>
        <fullName evidence="3">TRIM2_3</fullName>
    </submittedName>
</protein>
<dbReference type="AlphaFoldDB" id="A0A6J8CG07"/>
<dbReference type="OrthoDB" id="10039644at2759"/>
<dbReference type="Gene3D" id="3.30.160.60">
    <property type="entry name" value="Classic Zinc Finger"/>
    <property type="match status" value="1"/>
</dbReference>
<evidence type="ECO:0000313" key="3">
    <source>
        <dbReference type="EMBL" id="CAC5394199.1"/>
    </source>
</evidence>
<dbReference type="PANTHER" id="PTHR25462">
    <property type="entry name" value="BONUS, ISOFORM C-RELATED"/>
    <property type="match status" value="1"/>
</dbReference>
<evidence type="ECO:0000256" key="2">
    <source>
        <dbReference type="PROSITE-ProRule" id="PRU00504"/>
    </source>
</evidence>